<keyword evidence="2" id="KW-1133">Transmembrane helix</keyword>
<comment type="function">
    <text evidence="2">NDH shuttles electrons from NAD(P)H:plastoquinone, via FMN and iron-sulfur (Fe-S) centers, to quinones in the photosynthetic chain and possibly in a chloroplast respiratory chain. The immediate electron acceptor for the enzyme in this species is believed to be plastoquinone. Couples the redox reaction to proton translocation, and thus conserves the redox energy in a proton gradient.</text>
</comment>
<dbReference type="GO" id="GO:0009535">
    <property type="term" value="C:chloroplast thylakoid membrane"/>
    <property type="evidence" value="ECO:0007669"/>
    <property type="project" value="UniProtKB-SubCell"/>
</dbReference>
<keyword evidence="2 3" id="KW-0934">Plastid</keyword>
<sequence length="159" mass="17517">MFEITSLLSLAILVGSLGVVFLPNLVYSAFLLALTCTCLAGTFLYFNAEFIAISQVLIYVGAINVLLVFAIMLINDTKISYTVFDWKNCLIFGVIAFVLILGVLKTQWITPPFIPELQTTKILGGHLFNDFLLPFELVSVLLLIALIGTVVLVQQQKIS</sequence>
<dbReference type="GO" id="GO:0048038">
    <property type="term" value="F:quinone binding"/>
    <property type="evidence" value="ECO:0007669"/>
    <property type="project" value="UniProtKB-KW"/>
</dbReference>
<evidence type="ECO:0000256" key="2">
    <source>
        <dbReference type="RuleBase" id="RU004431"/>
    </source>
</evidence>
<dbReference type="GeneID" id="20356008"/>
<name>A0A088CK70_9CHLO</name>
<proteinExistence type="inferred from homology"/>
<dbReference type="PANTHER" id="PTHR33269">
    <property type="entry name" value="NADH-UBIQUINONE OXIDOREDUCTASE CHAIN 6"/>
    <property type="match status" value="1"/>
</dbReference>
<comment type="catalytic activity">
    <reaction evidence="2">
        <text>a plastoquinone + NADPH + (n+1) H(+)(in) = a plastoquinol + NADP(+) + n H(+)(out)</text>
        <dbReference type="Rhea" id="RHEA:42612"/>
        <dbReference type="Rhea" id="RHEA-COMP:9561"/>
        <dbReference type="Rhea" id="RHEA-COMP:9562"/>
        <dbReference type="ChEBI" id="CHEBI:15378"/>
        <dbReference type="ChEBI" id="CHEBI:17757"/>
        <dbReference type="ChEBI" id="CHEBI:57783"/>
        <dbReference type="ChEBI" id="CHEBI:58349"/>
        <dbReference type="ChEBI" id="CHEBI:62192"/>
    </reaction>
</comment>
<dbReference type="EC" id="7.1.1.-" evidence="2"/>
<comment type="similarity">
    <text evidence="1 2">Belongs to the complex I subunit 6 family.</text>
</comment>
<feature type="transmembrane region" description="Helical" evidence="2">
    <location>
        <begin position="86"/>
        <end position="104"/>
    </location>
</feature>
<organism evidence="3">
    <name type="scientific">Picocystis salinarum</name>
    <dbReference type="NCBI Taxonomy" id="88271"/>
    <lineage>
        <taxon>Eukaryota</taxon>
        <taxon>Viridiplantae</taxon>
        <taxon>Chlorophyta</taxon>
        <taxon>Picocystophyceae</taxon>
        <taxon>Picocystales</taxon>
        <taxon>Picocystaceae</taxon>
        <taxon>Picocystis</taxon>
    </lineage>
</organism>
<keyword evidence="2 3" id="KW-0150">Chloroplast</keyword>
<keyword evidence="2" id="KW-0472">Membrane</keyword>
<comment type="subcellular location">
    <subcellularLocation>
        <location evidence="2">Plastid</location>
        <location evidence="2">Chloroplast thylakoid membrane</location>
    </subcellularLocation>
</comment>
<keyword evidence="2" id="KW-0520">NAD</keyword>
<protein>
    <recommendedName>
        <fullName evidence="2">NAD(P)H-quinone oxidoreductase subunit 6, chloroplastic</fullName>
        <ecNumber evidence="2">7.1.1.-</ecNumber>
    </recommendedName>
</protein>
<geneLocation type="chloroplast" evidence="3"/>
<keyword evidence="2" id="KW-0874">Quinone</keyword>
<dbReference type="InterPro" id="IPR042106">
    <property type="entry name" value="Nuo/plastoQ_OxRdtase_6_NuoJ"/>
</dbReference>
<feature type="transmembrane region" description="Helical" evidence="2">
    <location>
        <begin position="52"/>
        <end position="74"/>
    </location>
</feature>
<keyword evidence="2" id="KW-0812">Transmembrane</keyword>
<evidence type="ECO:0000313" key="3">
    <source>
        <dbReference type="EMBL" id="AID67599.1"/>
    </source>
</evidence>
<keyword evidence="2" id="KW-0618">Plastoquinone</keyword>
<feature type="transmembrane region" description="Helical" evidence="2">
    <location>
        <begin position="131"/>
        <end position="153"/>
    </location>
</feature>
<dbReference type="GO" id="GO:0008137">
    <property type="term" value="F:NADH dehydrogenase (ubiquinone) activity"/>
    <property type="evidence" value="ECO:0007669"/>
    <property type="project" value="UniProtKB-UniRule"/>
</dbReference>
<dbReference type="RefSeq" id="YP_009057807.1">
    <property type="nucleotide sequence ID" value="NC_024828.1"/>
</dbReference>
<dbReference type="AlphaFoldDB" id="A0A088CK70"/>
<dbReference type="Gene3D" id="1.20.120.1200">
    <property type="entry name" value="NADH-ubiquinone/plastoquinone oxidoreductase chain 6, subunit NuoJ"/>
    <property type="match status" value="1"/>
</dbReference>
<dbReference type="Pfam" id="PF00499">
    <property type="entry name" value="Oxidored_q3"/>
    <property type="match status" value="1"/>
</dbReference>
<comment type="catalytic activity">
    <reaction evidence="2">
        <text>a plastoquinone + NADH + (n+1) H(+)(in) = a plastoquinol + NAD(+) + n H(+)(out)</text>
        <dbReference type="Rhea" id="RHEA:42608"/>
        <dbReference type="Rhea" id="RHEA-COMP:9561"/>
        <dbReference type="Rhea" id="RHEA-COMP:9562"/>
        <dbReference type="ChEBI" id="CHEBI:15378"/>
        <dbReference type="ChEBI" id="CHEBI:17757"/>
        <dbReference type="ChEBI" id="CHEBI:57540"/>
        <dbReference type="ChEBI" id="CHEBI:57945"/>
        <dbReference type="ChEBI" id="CHEBI:62192"/>
    </reaction>
</comment>
<accession>A0A088CK70</accession>
<gene>
    <name evidence="3" type="primary">ndhG</name>
</gene>
<reference evidence="3" key="1">
    <citation type="journal article" date="2014" name="BMC Genomics">
        <title>Six newly sequenced chloroplast genomes from prasinophyte green algae provide insights into the relationships among prasinophyte lineages and the diversity of streamlined genome architecture in picoplanktonic species.</title>
        <authorList>
            <person name="Lemieux C."/>
            <person name="Otis C."/>
            <person name="Turmel M."/>
        </authorList>
    </citation>
    <scope>NUCLEOTIDE SEQUENCE</scope>
</reference>
<keyword evidence="2" id="KW-0793">Thylakoid</keyword>
<comment type="subunit">
    <text evidence="2">NDH is composed of at least 16 different subunits, 5 of which are encoded in the nucleus.</text>
</comment>
<feature type="transmembrane region" description="Helical" evidence="2">
    <location>
        <begin position="6"/>
        <end position="22"/>
    </location>
</feature>
<dbReference type="EMBL" id="KJ746599">
    <property type="protein sequence ID" value="AID67599.1"/>
    <property type="molecule type" value="Genomic_DNA"/>
</dbReference>
<evidence type="ECO:0000256" key="1">
    <source>
        <dbReference type="ARBA" id="ARBA00005698"/>
    </source>
</evidence>
<feature type="transmembrane region" description="Helical" evidence="2">
    <location>
        <begin position="29"/>
        <end position="46"/>
    </location>
</feature>
<dbReference type="PANTHER" id="PTHR33269:SF17">
    <property type="entry name" value="NADH-UBIQUINONE OXIDOREDUCTASE CHAIN 6"/>
    <property type="match status" value="1"/>
</dbReference>
<keyword evidence="2" id="KW-0521">NADP</keyword>
<dbReference type="InterPro" id="IPR001457">
    <property type="entry name" value="NADH_UbQ/plastoQ_OxRdtase_su6"/>
</dbReference>